<evidence type="ECO:0000313" key="3">
    <source>
        <dbReference type="Proteomes" id="UP000267606"/>
    </source>
</evidence>
<dbReference type="STRING" id="387005.A0A183H776"/>
<reference evidence="2 3" key="2">
    <citation type="submission" date="2018-11" db="EMBL/GenBank/DDBJ databases">
        <authorList>
            <consortium name="Pathogen Informatics"/>
        </authorList>
    </citation>
    <scope>NUCLEOTIDE SEQUENCE [LARGE SCALE GENOMIC DNA]</scope>
</reference>
<feature type="region of interest" description="Disordered" evidence="1">
    <location>
        <begin position="32"/>
        <end position="53"/>
    </location>
</feature>
<accession>A0A183H776</accession>
<dbReference type="AlphaFoldDB" id="A0A183H776"/>
<sequence>MDELTDGTVMPNLALKIQNDKRICTVNANEDINVDDNQPGPSRREQINKLSETGEYDMDDDLDLVLAEMEENNMLHLNSSAVSGGNNLPVTIDELNTLLAINEAFNETLVNLIRRVTLAVSKNREAQKLLKAKLRQTAERGLRINVKKVPVSRFLFPYFRDSHEMVYK</sequence>
<proteinExistence type="predicted"/>
<keyword evidence="3" id="KW-1185">Reference proteome</keyword>
<name>A0A183H776_9BILA</name>
<evidence type="ECO:0000256" key="1">
    <source>
        <dbReference type="SAM" id="MobiDB-lite"/>
    </source>
</evidence>
<evidence type="ECO:0000313" key="4">
    <source>
        <dbReference type="WBParaSite" id="OFLC_0000333701-mRNA-1"/>
    </source>
</evidence>
<dbReference type="WBParaSite" id="OFLC_0000333701-mRNA-1">
    <property type="protein sequence ID" value="OFLC_0000333701-mRNA-1"/>
    <property type="gene ID" value="OFLC_0000333701"/>
</dbReference>
<evidence type="ECO:0000313" key="2">
    <source>
        <dbReference type="EMBL" id="VDO36149.1"/>
    </source>
</evidence>
<dbReference type="EMBL" id="UZAJ01002201">
    <property type="protein sequence ID" value="VDO36149.1"/>
    <property type="molecule type" value="Genomic_DNA"/>
</dbReference>
<protein>
    <submittedName>
        <fullName evidence="4">Biogenesis of lysosome-related organelles complex 1 subunit 7</fullName>
    </submittedName>
</protein>
<organism evidence="4">
    <name type="scientific">Onchocerca flexuosa</name>
    <dbReference type="NCBI Taxonomy" id="387005"/>
    <lineage>
        <taxon>Eukaryota</taxon>
        <taxon>Metazoa</taxon>
        <taxon>Ecdysozoa</taxon>
        <taxon>Nematoda</taxon>
        <taxon>Chromadorea</taxon>
        <taxon>Rhabditida</taxon>
        <taxon>Spirurina</taxon>
        <taxon>Spiruromorpha</taxon>
        <taxon>Filarioidea</taxon>
        <taxon>Onchocercidae</taxon>
        <taxon>Onchocerca</taxon>
    </lineage>
</organism>
<gene>
    <name evidence="2" type="ORF">OFLC_LOCUS3337</name>
</gene>
<dbReference type="Proteomes" id="UP000267606">
    <property type="component" value="Unassembled WGS sequence"/>
</dbReference>
<reference evidence="4" key="1">
    <citation type="submission" date="2016-06" db="UniProtKB">
        <authorList>
            <consortium name="WormBaseParasite"/>
        </authorList>
    </citation>
    <scope>IDENTIFICATION</scope>
</reference>